<organism evidence="1 2">
    <name type="scientific">Cirrhinus mrigala</name>
    <name type="common">Mrigala</name>
    <dbReference type="NCBI Taxonomy" id="683832"/>
    <lineage>
        <taxon>Eukaryota</taxon>
        <taxon>Metazoa</taxon>
        <taxon>Chordata</taxon>
        <taxon>Craniata</taxon>
        <taxon>Vertebrata</taxon>
        <taxon>Euteleostomi</taxon>
        <taxon>Actinopterygii</taxon>
        <taxon>Neopterygii</taxon>
        <taxon>Teleostei</taxon>
        <taxon>Ostariophysi</taxon>
        <taxon>Cypriniformes</taxon>
        <taxon>Cyprinidae</taxon>
        <taxon>Labeoninae</taxon>
        <taxon>Labeonini</taxon>
        <taxon>Cirrhinus</taxon>
    </lineage>
</organism>
<dbReference type="EMBL" id="JAMKFB020000005">
    <property type="protein sequence ID" value="KAL0192579.1"/>
    <property type="molecule type" value="Genomic_DNA"/>
</dbReference>
<accession>A0ABD0R2F2</accession>
<dbReference type="AlphaFoldDB" id="A0ABD0R2F2"/>
<gene>
    <name evidence="1" type="ORF">M9458_010875</name>
</gene>
<proteinExistence type="predicted"/>
<evidence type="ECO:0000313" key="2">
    <source>
        <dbReference type="Proteomes" id="UP001529510"/>
    </source>
</evidence>
<sequence length="51" mass="5523">TALSVWSACPARLVMRSQLSALSLSSPWANLQNVVTLSTRSACWPCTTMEP</sequence>
<protein>
    <submittedName>
        <fullName evidence="1">Uncharacterized protein</fullName>
    </submittedName>
</protein>
<comment type="caution">
    <text evidence="1">The sequence shown here is derived from an EMBL/GenBank/DDBJ whole genome shotgun (WGS) entry which is preliminary data.</text>
</comment>
<name>A0ABD0R2F2_CIRMR</name>
<keyword evidence="2" id="KW-1185">Reference proteome</keyword>
<feature type="non-terminal residue" evidence="1">
    <location>
        <position position="1"/>
    </location>
</feature>
<reference evidence="1 2" key="1">
    <citation type="submission" date="2024-05" db="EMBL/GenBank/DDBJ databases">
        <title>Genome sequencing and assembly of Indian major carp, Cirrhinus mrigala (Hamilton, 1822).</title>
        <authorList>
            <person name="Mohindra V."/>
            <person name="Chowdhury L.M."/>
            <person name="Lal K."/>
            <person name="Jena J.K."/>
        </authorList>
    </citation>
    <scope>NUCLEOTIDE SEQUENCE [LARGE SCALE GENOMIC DNA]</scope>
    <source>
        <strain evidence="1">CM1030</strain>
        <tissue evidence="1">Blood</tissue>
    </source>
</reference>
<feature type="non-terminal residue" evidence="1">
    <location>
        <position position="51"/>
    </location>
</feature>
<evidence type="ECO:0000313" key="1">
    <source>
        <dbReference type="EMBL" id="KAL0192579.1"/>
    </source>
</evidence>
<dbReference type="Proteomes" id="UP001529510">
    <property type="component" value="Unassembled WGS sequence"/>
</dbReference>